<comment type="caution">
    <text evidence="1">The sequence shown here is derived from an EMBL/GenBank/DDBJ whole genome shotgun (WGS) entry which is preliminary data.</text>
</comment>
<reference evidence="1 2" key="1">
    <citation type="submission" date="2020-08" db="EMBL/GenBank/DDBJ databases">
        <title>Genomic Encyclopedia of Type Strains, Phase IV (KMG-IV): sequencing the most valuable type-strain genomes for metagenomic binning, comparative biology and taxonomic classification.</title>
        <authorList>
            <person name="Goeker M."/>
        </authorList>
    </citation>
    <scope>NUCLEOTIDE SEQUENCE [LARGE SCALE GENOMIC DNA]</scope>
    <source>
        <strain evidence="1 2">DSM 16325</strain>
    </source>
</reference>
<proteinExistence type="predicted"/>
<dbReference type="AlphaFoldDB" id="A0A7W8ISV2"/>
<accession>A0A7W8ISV2</accession>
<dbReference type="RefSeq" id="WP_183256066.1">
    <property type="nucleotide sequence ID" value="NZ_JACHEP010000026.1"/>
</dbReference>
<protein>
    <submittedName>
        <fullName evidence="1">Uncharacterized protein</fullName>
    </submittedName>
</protein>
<name>A0A7W8ISV2_9BACL</name>
<organism evidence="1 2">
    <name type="scientific">Anoxybacteroides tepidamans</name>
    <dbReference type="NCBI Taxonomy" id="265948"/>
    <lineage>
        <taxon>Bacteria</taxon>
        <taxon>Bacillati</taxon>
        <taxon>Bacillota</taxon>
        <taxon>Bacilli</taxon>
        <taxon>Bacillales</taxon>
        <taxon>Anoxybacillaceae</taxon>
        <taxon>Anoxybacteroides</taxon>
    </lineage>
</organism>
<evidence type="ECO:0000313" key="1">
    <source>
        <dbReference type="EMBL" id="MBB5326031.1"/>
    </source>
</evidence>
<dbReference type="Proteomes" id="UP000520011">
    <property type="component" value="Unassembled WGS sequence"/>
</dbReference>
<keyword evidence="2" id="KW-1185">Reference proteome</keyword>
<dbReference type="EMBL" id="JACHEP010000026">
    <property type="protein sequence ID" value="MBB5326031.1"/>
    <property type="molecule type" value="Genomic_DNA"/>
</dbReference>
<sequence>MVSQHAWSYFKVSHAATDVLIRLIDEGVFLLARHVVSVIPTLDVGTPPKMAGFRHHVGVEK</sequence>
<evidence type="ECO:0000313" key="2">
    <source>
        <dbReference type="Proteomes" id="UP000520011"/>
    </source>
</evidence>
<gene>
    <name evidence="1" type="ORF">HNQ34_003149</name>
</gene>